<organism evidence="2 3">
    <name type="scientific">Micromonospora robiginosa</name>
    <dbReference type="NCBI Taxonomy" id="2749844"/>
    <lineage>
        <taxon>Bacteria</taxon>
        <taxon>Bacillati</taxon>
        <taxon>Actinomycetota</taxon>
        <taxon>Actinomycetes</taxon>
        <taxon>Micromonosporales</taxon>
        <taxon>Micromonosporaceae</taxon>
        <taxon>Micromonospora</taxon>
    </lineage>
</organism>
<dbReference type="EMBL" id="CP059322">
    <property type="protein sequence ID" value="WMF04640.1"/>
    <property type="molecule type" value="Genomic_DNA"/>
</dbReference>
<reference evidence="3" key="1">
    <citation type="submission" date="2020-07" db="EMBL/GenBank/DDBJ databases">
        <title>A new Micromonospora strain with potent antibiotic activity isolated from the microbiome of a mid-Atlantic deep-sea sponge.</title>
        <authorList>
            <person name="Back C.R."/>
            <person name="Stennett H.L."/>
            <person name="Williams S.E."/>
            <person name="Wang L."/>
            <person name="Ojeda Gomez J."/>
            <person name="Abdulle O.M."/>
            <person name="Duffy T."/>
            <person name="Hendry K.R."/>
            <person name="Powell D."/>
            <person name="Stach J.E."/>
            <person name="Essex-Lopresti A.E."/>
            <person name="Willis C.L."/>
            <person name="Curnow P."/>
            <person name="Race P.R."/>
        </authorList>
    </citation>
    <scope>NUCLEOTIDE SEQUENCE [LARGE SCALE GENOMIC DNA]</scope>
    <source>
        <strain evidence="3">28ISP2-46</strain>
    </source>
</reference>
<evidence type="ECO:0000313" key="3">
    <source>
        <dbReference type="Proteomes" id="UP000510844"/>
    </source>
</evidence>
<feature type="region of interest" description="Disordered" evidence="1">
    <location>
        <begin position="64"/>
        <end position="86"/>
    </location>
</feature>
<dbReference type="AlphaFoldDB" id="A0AAF0P242"/>
<dbReference type="RefSeq" id="WP_307755276.1">
    <property type="nucleotide sequence ID" value="NZ_CP059322.2"/>
</dbReference>
<evidence type="ECO:0000256" key="1">
    <source>
        <dbReference type="SAM" id="MobiDB-lite"/>
    </source>
</evidence>
<accession>A0AAF0P242</accession>
<gene>
    <name evidence="2" type="ORF">H1D33_30460</name>
</gene>
<protein>
    <submittedName>
        <fullName evidence="2">Uncharacterized protein</fullName>
    </submittedName>
</protein>
<dbReference type="Proteomes" id="UP000510844">
    <property type="component" value="Chromosome"/>
</dbReference>
<dbReference type="KEGG" id="mfeu:H1D33_30460"/>
<reference evidence="2 3" key="2">
    <citation type="journal article" date="2021" name="Mar. Drugs">
        <title>A New Micromonospora Strain with Antibiotic Activity Isolated from the Microbiome of a Mid-Atlantic Deep-Sea Sponge.</title>
        <authorList>
            <person name="Back C.R."/>
            <person name="Stennett H.L."/>
            <person name="Williams S.E."/>
            <person name="Wang L."/>
            <person name="Ojeda Gomez J."/>
            <person name="Abdulle O.M."/>
            <person name="Duffy T."/>
            <person name="Neal C."/>
            <person name="Mantell J."/>
            <person name="Jepson M.A."/>
            <person name="Hendry K.R."/>
            <person name="Powell D."/>
            <person name="Stach J.E.M."/>
            <person name="Essex-Lopresti A.E."/>
            <person name="Willis C.L."/>
            <person name="Curnow P."/>
            <person name="Race P.R."/>
        </authorList>
    </citation>
    <scope>NUCLEOTIDE SEQUENCE [LARGE SCALE GENOMIC DNA]</scope>
    <source>
        <strain evidence="2 3">28ISP2-46</strain>
    </source>
</reference>
<proteinExistence type="predicted"/>
<keyword evidence="3" id="KW-1185">Reference proteome</keyword>
<sequence>MGVLDDRRSGHGERVCRPGGSPGGGRSCCPVSCGAPDGVGFRVSYRRGGMSVMQAYRLVRRPGGAGAGVTHDAGAGQGWAGPMGRP</sequence>
<feature type="region of interest" description="Disordered" evidence="1">
    <location>
        <begin position="1"/>
        <end position="27"/>
    </location>
</feature>
<feature type="compositionally biased region" description="Basic and acidic residues" evidence="1">
    <location>
        <begin position="1"/>
        <end position="16"/>
    </location>
</feature>
<feature type="compositionally biased region" description="Gly residues" evidence="1">
    <location>
        <begin position="75"/>
        <end position="86"/>
    </location>
</feature>
<evidence type="ECO:0000313" key="2">
    <source>
        <dbReference type="EMBL" id="WMF04640.1"/>
    </source>
</evidence>
<name>A0AAF0P242_9ACTN</name>